<dbReference type="PANTHER" id="PTHR45333">
    <property type="entry name" value="MEMBRANE PROTEIN-RELATED"/>
    <property type="match status" value="1"/>
</dbReference>
<evidence type="ECO:0000313" key="3">
    <source>
        <dbReference type="EMBL" id="CAD8158097.1"/>
    </source>
</evidence>
<sequence length="169" mass="19205">MRIMSCQSVFLMMVLHSHLVEMITLSIYWMLRQNKKQPNQMVIQSCVISICYSPDGTALASGSGDNSICLWDVQTGQQIAKFDGHTNYVRELQFSPIISINYFSESVVLLQFQRFLKSQFQAQGALILEGEFVDSKGDDLLSLFQGSLILENQICQKQNMLKTKLIIIN</sequence>
<evidence type="ECO:0000313" key="4">
    <source>
        <dbReference type="Proteomes" id="UP000683925"/>
    </source>
</evidence>
<accession>A0A8S1U339</accession>
<dbReference type="InterPro" id="IPR019775">
    <property type="entry name" value="WD40_repeat_CS"/>
</dbReference>
<proteinExistence type="predicted"/>
<keyword evidence="2" id="KW-1133">Transmembrane helix</keyword>
<feature type="repeat" description="WD" evidence="1">
    <location>
        <begin position="47"/>
        <end position="81"/>
    </location>
</feature>
<gene>
    <name evidence="3" type="ORF">POCTA_138.1.T0350010</name>
</gene>
<dbReference type="PROSITE" id="PS50082">
    <property type="entry name" value="WD_REPEATS_2"/>
    <property type="match status" value="1"/>
</dbReference>
<dbReference type="EMBL" id="CAJJDP010000035">
    <property type="protein sequence ID" value="CAD8158097.1"/>
    <property type="molecule type" value="Genomic_DNA"/>
</dbReference>
<reference evidence="3" key="1">
    <citation type="submission" date="2021-01" db="EMBL/GenBank/DDBJ databases">
        <authorList>
            <consortium name="Genoscope - CEA"/>
            <person name="William W."/>
        </authorList>
    </citation>
    <scope>NUCLEOTIDE SEQUENCE</scope>
</reference>
<dbReference type="InterPro" id="IPR001680">
    <property type="entry name" value="WD40_rpt"/>
</dbReference>
<comment type="caution">
    <text evidence="3">The sequence shown here is derived from an EMBL/GenBank/DDBJ whole genome shotgun (WGS) entry which is preliminary data.</text>
</comment>
<dbReference type="PROSITE" id="PS00678">
    <property type="entry name" value="WD_REPEATS_1"/>
    <property type="match status" value="1"/>
</dbReference>
<dbReference type="PROSITE" id="PS50294">
    <property type="entry name" value="WD_REPEATS_REGION"/>
    <property type="match status" value="1"/>
</dbReference>
<dbReference type="AlphaFoldDB" id="A0A8S1U339"/>
<organism evidence="3 4">
    <name type="scientific">Paramecium octaurelia</name>
    <dbReference type="NCBI Taxonomy" id="43137"/>
    <lineage>
        <taxon>Eukaryota</taxon>
        <taxon>Sar</taxon>
        <taxon>Alveolata</taxon>
        <taxon>Ciliophora</taxon>
        <taxon>Intramacronucleata</taxon>
        <taxon>Oligohymenophorea</taxon>
        <taxon>Peniculida</taxon>
        <taxon>Parameciidae</taxon>
        <taxon>Paramecium</taxon>
    </lineage>
</organism>
<keyword evidence="2" id="KW-0812">Transmembrane</keyword>
<protein>
    <submittedName>
        <fullName evidence="3">Uncharacterized protein</fullName>
    </submittedName>
</protein>
<name>A0A8S1U339_PAROT</name>
<dbReference type="Pfam" id="PF00400">
    <property type="entry name" value="WD40"/>
    <property type="match status" value="1"/>
</dbReference>
<dbReference type="PANTHER" id="PTHR45333:SF1">
    <property type="entry name" value="CHROMOSOME UNDETERMINED SCAFFOLD_625, WHOLE GENOME SHOTGUN SEQUENCE"/>
    <property type="match status" value="1"/>
</dbReference>
<dbReference type="SMART" id="SM00320">
    <property type="entry name" value="WD40"/>
    <property type="match status" value="1"/>
</dbReference>
<keyword evidence="1" id="KW-0853">WD repeat</keyword>
<dbReference type="OrthoDB" id="414519at2759"/>
<dbReference type="Proteomes" id="UP000683925">
    <property type="component" value="Unassembled WGS sequence"/>
</dbReference>
<keyword evidence="2" id="KW-0472">Membrane</keyword>
<keyword evidence="4" id="KW-1185">Reference proteome</keyword>
<feature type="transmembrane region" description="Helical" evidence="2">
    <location>
        <begin position="9"/>
        <end position="31"/>
    </location>
</feature>
<evidence type="ECO:0000256" key="1">
    <source>
        <dbReference type="PROSITE-ProRule" id="PRU00221"/>
    </source>
</evidence>
<evidence type="ECO:0000256" key="2">
    <source>
        <dbReference type="SAM" id="Phobius"/>
    </source>
</evidence>